<gene>
    <name evidence="2" type="ORF">AB5I84_05360</name>
</gene>
<keyword evidence="3" id="KW-1185">Reference proteome</keyword>
<comment type="caution">
    <text evidence="2">The sequence shown here is derived from an EMBL/GenBank/DDBJ whole genome shotgun (WGS) entry which is preliminary data.</text>
</comment>
<feature type="region of interest" description="Disordered" evidence="1">
    <location>
        <begin position="1"/>
        <end position="23"/>
    </location>
</feature>
<dbReference type="RefSeq" id="WP_369454827.1">
    <property type="nucleotide sequence ID" value="NZ_JBGCUO010000001.1"/>
</dbReference>
<proteinExistence type="predicted"/>
<sequence length="223" mass="25373">MANANHRSRRKGRNAAQLSRKKSVKNPYERVLIVTEGSKTEPYYFRELRNHFRLSSANIEITGKSDPTPDCIIKYAKTAFARERSAGNPFDKVFCVFDRDSHAVYDAVVAEISTMRPRGVFSAVLSVPSFEYWLRLHFSYTAAPYAAAGRRSAGDMVVADLKRHIPAYEKALEGVFQLLLTRLDTALLNAERRSTEVEHEKSDNPSTQVHILVRYLMSFKENP</sequence>
<evidence type="ECO:0000313" key="2">
    <source>
        <dbReference type="EMBL" id="MEY1661576.1"/>
    </source>
</evidence>
<evidence type="ECO:0000256" key="1">
    <source>
        <dbReference type="SAM" id="MobiDB-lite"/>
    </source>
</evidence>
<evidence type="ECO:0000313" key="3">
    <source>
        <dbReference type="Proteomes" id="UP001562065"/>
    </source>
</evidence>
<dbReference type="Pfam" id="PF13707">
    <property type="entry name" value="RloB"/>
    <property type="match status" value="1"/>
</dbReference>
<name>A0ABV4AIJ5_9GAMM</name>
<accession>A0ABV4AIJ5</accession>
<organism evidence="2 3">
    <name type="scientific">Isoalcanivorax beigongshangi</name>
    <dbReference type="NCBI Taxonomy" id="3238810"/>
    <lineage>
        <taxon>Bacteria</taxon>
        <taxon>Pseudomonadati</taxon>
        <taxon>Pseudomonadota</taxon>
        <taxon>Gammaproteobacteria</taxon>
        <taxon>Oceanospirillales</taxon>
        <taxon>Alcanivoracaceae</taxon>
        <taxon>Isoalcanivorax</taxon>
    </lineage>
</organism>
<reference evidence="2 3" key="1">
    <citation type="submission" date="2024-07" db="EMBL/GenBank/DDBJ databases">
        <authorList>
            <person name="Ren Q."/>
        </authorList>
    </citation>
    <scope>NUCLEOTIDE SEQUENCE [LARGE SCALE GENOMIC DNA]</scope>
    <source>
        <strain evidence="2 3">REN37</strain>
    </source>
</reference>
<protein>
    <submittedName>
        <fullName evidence="2">RloB family protein</fullName>
    </submittedName>
</protein>
<dbReference type="EMBL" id="JBGCUO010000001">
    <property type="protein sequence ID" value="MEY1661576.1"/>
    <property type="molecule type" value="Genomic_DNA"/>
</dbReference>
<dbReference type="InterPro" id="IPR025591">
    <property type="entry name" value="RloB"/>
</dbReference>
<dbReference type="Proteomes" id="UP001562065">
    <property type="component" value="Unassembled WGS sequence"/>
</dbReference>